<evidence type="ECO:0000313" key="3">
    <source>
        <dbReference type="Proteomes" id="UP000197446"/>
    </source>
</evidence>
<dbReference type="AlphaFoldDB" id="A0A254MXE5"/>
<reference evidence="2 3" key="1">
    <citation type="journal article" date="2007" name="Int. J. Syst. Evol. Microbiol.">
        <title>Description of Pelomonas aquatica sp. nov. and Pelomonas puraquae sp. nov., isolated from industrial and haemodialysis water.</title>
        <authorList>
            <person name="Gomila M."/>
            <person name="Bowien B."/>
            <person name="Falsen E."/>
            <person name="Moore E.R."/>
            <person name="Lalucat J."/>
        </authorList>
    </citation>
    <scope>NUCLEOTIDE SEQUENCE [LARGE SCALE GENOMIC DNA]</scope>
    <source>
        <strain evidence="2 3">CCUG 52769</strain>
    </source>
</reference>
<protein>
    <submittedName>
        <fullName evidence="2">Uncharacterized protein</fullName>
    </submittedName>
</protein>
<name>A0A254MXE5_9BURK</name>
<organism evidence="2 3">
    <name type="scientific">Roseateles puraquae</name>
    <dbReference type="NCBI Taxonomy" id="431059"/>
    <lineage>
        <taxon>Bacteria</taxon>
        <taxon>Pseudomonadati</taxon>
        <taxon>Pseudomonadota</taxon>
        <taxon>Betaproteobacteria</taxon>
        <taxon>Burkholderiales</taxon>
        <taxon>Sphaerotilaceae</taxon>
        <taxon>Roseateles</taxon>
    </lineage>
</organism>
<dbReference type="EMBL" id="NISI01000029">
    <property type="protein sequence ID" value="OWQ96478.1"/>
    <property type="molecule type" value="Genomic_DNA"/>
</dbReference>
<accession>A0A254MXE5</accession>
<proteinExistence type="predicted"/>
<evidence type="ECO:0000256" key="1">
    <source>
        <dbReference type="SAM" id="MobiDB-lite"/>
    </source>
</evidence>
<feature type="region of interest" description="Disordered" evidence="1">
    <location>
        <begin position="1"/>
        <end position="26"/>
    </location>
</feature>
<sequence>MTSRNYAQPLDPDVARQVSQLDDEAEREAFEERAAVFEYDGGLPRREAERLALAAVLADRAKANQPPR</sequence>
<comment type="caution">
    <text evidence="2">The sequence shown here is derived from an EMBL/GenBank/DDBJ whole genome shotgun (WGS) entry which is preliminary data.</text>
</comment>
<gene>
    <name evidence="2" type="ORF">CDO81_27225</name>
</gene>
<keyword evidence="3" id="KW-1185">Reference proteome</keyword>
<dbReference type="Proteomes" id="UP000197446">
    <property type="component" value="Unassembled WGS sequence"/>
</dbReference>
<evidence type="ECO:0000313" key="2">
    <source>
        <dbReference type="EMBL" id="OWQ96478.1"/>
    </source>
</evidence>
<dbReference type="RefSeq" id="WP_088486412.1">
    <property type="nucleotide sequence ID" value="NZ_NISI01000029.1"/>
</dbReference>